<dbReference type="EMBL" id="AMLP01000025">
    <property type="protein sequence ID" value="ELS58396.1"/>
    <property type="molecule type" value="Genomic_DNA"/>
</dbReference>
<evidence type="ECO:0000313" key="2">
    <source>
        <dbReference type="EMBL" id="ELS58396.1"/>
    </source>
</evidence>
<gene>
    <name evidence="2" type="ORF">STVIR_0638</name>
</gene>
<reference evidence="2 3" key="1">
    <citation type="journal article" date="2013" name="Genome Announc.">
        <title>Draft Genome Sequence of Streptomyces viridochromogenes Strain Tu57, Producer of Avilamycin.</title>
        <authorList>
            <person name="Gruning B.A."/>
            <person name="Erxleben A."/>
            <person name="Hahnlein A."/>
            <person name="Gunther S."/>
        </authorList>
    </citation>
    <scope>NUCLEOTIDE SEQUENCE [LARGE SCALE GENOMIC DNA]</scope>
    <source>
        <strain evidence="2 3">Tue57</strain>
    </source>
</reference>
<dbReference type="PATRIC" id="fig|1160705.3.peg.632"/>
<accession>L8PLJ0</accession>
<evidence type="ECO:0000256" key="1">
    <source>
        <dbReference type="SAM" id="MobiDB-lite"/>
    </source>
</evidence>
<feature type="region of interest" description="Disordered" evidence="1">
    <location>
        <begin position="1"/>
        <end position="75"/>
    </location>
</feature>
<protein>
    <submittedName>
        <fullName evidence="2">Uncharacterized protein</fullName>
    </submittedName>
</protein>
<evidence type="ECO:0000313" key="3">
    <source>
        <dbReference type="Proteomes" id="UP000011205"/>
    </source>
</evidence>
<proteinExistence type="predicted"/>
<dbReference type="AlphaFoldDB" id="L8PLJ0"/>
<name>L8PLJ0_STRVR</name>
<sequence length="75" mass="8373">MSNGFRSAHPGRRLFPVPFRRGSPGRVRRVEPVRSQGSRWRGSHRGAEGGGPTPRGLCASEGHGRRKDRFIEPVR</sequence>
<comment type="caution">
    <text evidence="2">The sequence shown here is derived from an EMBL/GenBank/DDBJ whole genome shotgun (WGS) entry which is preliminary data.</text>
</comment>
<organism evidence="2 3">
    <name type="scientific">Streptomyces viridochromogenes Tue57</name>
    <dbReference type="NCBI Taxonomy" id="1160705"/>
    <lineage>
        <taxon>Bacteria</taxon>
        <taxon>Bacillati</taxon>
        <taxon>Actinomycetota</taxon>
        <taxon>Actinomycetes</taxon>
        <taxon>Kitasatosporales</taxon>
        <taxon>Streptomycetaceae</taxon>
        <taxon>Streptomyces</taxon>
    </lineage>
</organism>
<dbReference type="Proteomes" id="UP000011205">
    <property type="component" value="Unassembled WGS sequence"/>
</dbReference>